<dbReference type="Proteomes" id="UP000663879">
    <property type="component" value="Unassembled WGS sequence"/>
</dbReference>
<comment type="caution">
    <text evidence="1">The sequence shown here is derived from an EMBL/GenBank/DDBJ whole genome shotgun (WGS) entry which is preliminary data.</text>
</comment>
<dbReference type="AlphaFoldDB" id="A0A814LAR2"/>
<dbReference type="EMBL" id="CAJNOC010005805">
    <property type="protein sequence ID" value="CAF1062519.1"/>
    <property type="molecule type" value="Genomic_DNA"/>
</dbReference>
<keyword evidence="2" id="KW-1185">Reference proteome</keyword>
<evidence type="ECO:0000313" key="2">
    <source>
        <dbReference type="Proteomes" id="UP000663879"/>
    </source>
</evidence>
<name>A0A814LAR2_9BILA</name>
<sequence>MSNSTPLKRKKRLSRIINDTDEIGLESHKSKNSNTEKIKRKNYVEISDDESEETGIYSLIQFVSNPERFAVVSEKQVSFNKYDIKFTWPSLSR</sequence>
<dbReference type="OrthoDB" id="10236862at2759"/>
<evidence type="ECO:0000313" key="1">
    <source>
        <dbReference type="EMBL" id="CAF1062519.1"/>
    </source>
</evidence>
<gene>
    <name evidence="1" type="ORF">OXX778_LOCUS19351</name>
</gene>
<protein>
    <submittedName>
        <fullName evidence="1">Uncharacterized protein</fullName>
    </submittedName>
</protein>
<proteinExistence type="predicted"/>
<accession>A0A814LAR2</accession>
<organism evidence="1 2">
    <name type="scientific">Brachionus calyciflorus</name>
    <dbReference type="NCBI Taxonomy" id="104777"/>
    <lineage>
        <taxon>Eukaryota</taxon>
        <taxon>Metazoa</taxon>
        <taxon>Spiralia</taxon>
        <taxon>Gnathifera</taxon>
        <taxon>Rotifera</taxon>
        <taxon>Eurotatoria</taxon>
        <taxon>Monogononta</taxon>
        <taxon>Pseudotrocha</taxon>
        <taxon>Ploima</taxon>
        <taxon>Brachionidae</taxon>
        <taxon>Brachionus</taxon>
    </lineage>
</organism>
<reference evidence="1" key="1">
    <citation type="submission" date="2021-02" db="EMBL/GenBank/DDBJ databases">
        <authorList>
            <person name="Nowell W R."/>
        </authorList>
    </citation>
    <scope>NUCLEOTIDE SEQUENCE</scope>
    <source>
        <strain evidence="1">Ploen Becks lab</strain>
    </source>
</reference>